<name>A0A2P6NHC6_9EUKA</name>
<protein>
    <submittedName>
        <fullName evidence="5">Drainin</fullName>
    </submittedName>
</protein>
<dbReference type="InterPro" id="IPR035969">
    <property type="entry name" value="Rab-GAP_TBC_sf"/>
</dbReference>
<dbReference type="PROSITE" id="PS50031">
    <property type="entry name" value="EH"/>
    <property type="match status" value="1"/>
</dbReference>
<dbReference type="FunCoup" id="A0A2P6NHC6">
    <property type="interactions" value="4"/>
</dbReference>
<dbReference type="GO" id="GO:0031267">
    <property type="term" value="F:small GTPase binding"/>
    <property type="evidence" value="ECO:0007669"/>
    <property type="project" value="TreeGrafter"/>
</dbReference>
<comment type="caution">
    <text evidence="5">The sequence shown here is derived from an EMBL/GenBank/DDBJ whole genome shotgun (WGS) entry which is preliminary data.</text>
</comment>
<dbReference type="SUPFAM" id="SSF47923">
    <property type="entry name" value="Ypt/Rab-GAP domain of gyp1p"/>
    <property type="match status" value="2"/>
</dbReference>
<dbReference type="EMBL" id="MDYQ01000084">
    <property type="protein sequence ID" value="PRP83341.1"/>
    <property type="molecule type" value="Genomic_DNA"/>
</dbReference>
<keyword evidence="1" id="KW-0175">Coiled coil</keyword>
<dbReference type="STRING" id="1890364.A0A2P6NHC6"/>
<dbReference type="PROSITE" id="PS50086">
    <property type="entry name" value="TBC_RABGAP"/>
    <property type="match status" value="1"/>
</dbReference>
<dbReference type="AlphaFoldDB" id="A0A2P6NHC6"/>
<accession>A0A2P6NHC6</accession>
<dbReference type="SMART" id="SM00164">
    <property type="entry name" value="TBC"/>
    <property type="match status" value="1"/>
</dbReference>
<evidence type="ECO:0000313" key="5">
    <source>
        <dbReference type="EMBL" id="PRP83341.1"/>
    </source>
</evidence>
<dbReference type="InterPro" id="IPR011992">
    <property type="entry name" value="EF-hand-dom_pair"/>
</dbReference>
<keyword evidence="6" id="KW-1185">Reference proteome</keyword>
<evidence type="ECO:0000256" key="2">
    <source>
        <dbReference type="SAM" id="MobiDB-lite"/>
    </source>
</evidence>
<dbReference type="OrthoDB" id="294251at2759"/>
<dbReference type="SMART" id="SM00027">
    <property type="entry name" value="EH"/>
    <property type="match status" value="1"/>
</dbReference>
<evidence type="ECO:0000259" key="3">
    <source>
        <dbReference type="PROSITE" id="PS50031"/>
    </source>
</evidence>
<dbReference type="InterPro" id="IPR050302">
    <property type="entry name" value="Rab_GAP_TBC_domain"/>
</dbReference>
<feature type="domain" description="Rab-GAP TBC" evidence="4">
    <location>
        <begin position="293"/>
        <end position="524"/>
    </location>
</feature>
<dbReference type="Gene3D" id="1.10.8.270">
    <property type="entry name" value="putative rabgap domain of human tbc1 domain family member 14 like domains"/>
    <property type="match status" value="1"/>
</dbReference>
<feature type="compositionally biased region" description="Low complexity" evidence="2">
    <location>
        <begin position="7"/>
        <end position="24"/>
    </location>
</feature>
<organism evidence="5 6">
    <name type="scientific">Planoprotostelium fungivorum</name>
    <dbReference type="NCBI Taxonomy" id="1890364"/>
    <lineage>
        <taxon>Eukaryota</taxon>
        <taxon>Amoebozoa</taxon>
        <taxon>Evosea</taxon>
        <taxon>Variosea</taxon>
        <taxon>Cavosteliida</taxon>
        <taxon>Cavosteliaceae</taxon>
        <taxon>Planoprotostelium</taxon>
    </lineage>
</organism>
<proteinExistence type="predicted"/>
<dbReference type="InterPro" id="IPR000195">
    <property type="entry name" value="Rab-GAP-TBC_dom"/>
</dbReference>
<dbReference type="PANTHER" id="PTHR47219">
    <property type="entry name" value="RAB GTPASE-ACTIVATING PROTEIN 1-LIKE"/>
    <property type="match status" value="1"/>
</dbReference>
<dbReference type="InParanoid" id="A0A2P6NHC6"/>
<dbReference type="Proteomes" id="UP000241769">
    <property type="component" value="Unassembled WGS sequence"/>
</dbReference>
<dbReference type="GO" id="GO:0005096">
    <property type="term" value="F:GTPase activator activity"/>
    <property type="evidence" value="ECO:0007669"/>
    <property type="project" value="TreeGrafter"/>
</dbReference>
<dbReference type="Gene3D" id="1.10.472.80">
    <property type="entry name" value="Ypt/Rab-GAP domain of gyp1p, domain 3"/>
    <property type="match status" value="1"/>
</dbReference>
<gene>
    <name evidence="5" type="ORF">PROFUN_09322</name>
</gene>
<dbReference type="Gene3D" id="1.10.238.10">
    <property type="entry name" value="EF-hand"/>
    <property type="match status" value="1"/>
</dbReference>
<feature type="coiled-coil region" evidence="1">
    <location>
        <begin position="228"/>
        <end position="265"/>
    </location>
</feature>
<evidence type="ECO:0000313" key="6">
    <source>
        <dbReference type="Proteomes" id="UP000241769"/>
    </source>
</evidence>
<evidence type="ECO:0000259" key="4">
    <source>
        <dbReference type="PROSITE" id="PS50086"/>
    </source>
</evidence>
<feature type="domain" description="EH" evidence="3">
    <location>
        <begin position="92"/>
        <end position="144"/>
    </location>
</feature>
<dbReference type="Pfam" id="PF00566">
    <property type="entry name" value="RabGAP-TBC"/>
    <property type="match status" value="1"/>
</dbReference>
<dbReference type="PANTHER" id="PTHR47219:SF15">
    <property type="entry name" value="TBC1 DOMAIN FAMILY MEMBER 12 ISOFORM X1"/>
    <property type="match status" value="1"/>
</dbReference>
<feature type="region of interest" description="Disordered" evidence="2">
    <location>
        <begin position="1"/>
        <end position="35"/>
    </location>
</feature>
<dbReference type="Pfam" id="PF12763">
    <property type="entry name" value="EH"/>
    <property type="match status" value="1"/>
</dbReference>
<dbReference type="Gene3D" id="1.10.10.750">
    <property type="entry name" value="Ypt/Rab-GAP domain of gyp1p, domain 1"/>
    <property type="match status" value="1"/>
</dbReference>
<dbReference type="InterPro" id="IPR000261">
    <property type="entry name" value="EH_dom"/>
</dbReference>
<dbReference type="FunFam" id="1.10.8.270:FF:000008">
    <property type="entry name" value="Putative TBC1 domain family member 14"/>
    <property type="match status" value="1"/>
</dbReference>
<evidence type="ECO:0000256" key="1">
    <source>
        <dbReference type="SAM" id="Coils"/>
    </source>
</evidence>
<dbReference type="SUPFAM" id="SSF47473">
    <property type="entry name" value="EF-hand"/>
    <property type="match status" value="1"/>
</dbReference>
<sequence length="606" mass="69676">MSSTLRPPSTNSSLNSSSSSTPGNGSSGYHGDDGDREVLSSEDLSVMEDIYWEINPFDLVEWRKLFESLDSREAEFMLWACQQEPVIRGEQLGCIWTLSDIDKDTSLSFDEFSIALFLINHVHNKGKKIPKSLPNEWLPTHQHRVYSRSAQFPGLVKKSRGVILKPETSPSSVNNSQRRQDDAIVAKGSGGSVFYINGVPMQAGDCVVSAPRPSHLPPKTTEENMKHMREAELIQAKLKKHLEQEEKERERREELKAIKDKKMQENKKYWLSVIDTWPQKKSLPKTKLLWWQGFPPSVRGKMWELSLSNDLNITRDLFVIFGAHARSTKDARAAKKRQDRVKEGETGEEIREEKRVTVEGEEKEITNVVVLGREDTVDLIHLDLPRTFPALSIFQPDGPCHNQLKDVLEAYVCYRPDIGYVQGMSYIAAVLLLNLDTFPAFKVLANLLNKQLFRVFFKMAQDEVEAYMNWFDSLVCQYLPKVHKKLVQMDIKHTYTVDWIMTMFSKALPIDIAMRIWDMSFLEGESFIVRCSLGLLKYYSNKIEKAPFEGIMHMLTKLPEIEEEELFAAIEKIDFTMVHMSKFVVAIRFWCSIALRRYGDMICLSL</sequence>
<reference evidence="5 6" key="1">
    <citation type="journal article" date="2018" name="Genome Biol. Evol.">
        <title>Multiple Roots of Fruiting Body Formation in Amoebozoa.</title>
        <authorList>
            <person name="Hillmann F."/>
            <person name="Forbes G."/>
            <person name="Novohradska S."/>
            <person name="Ferling I."/>
            <person name="Riege K."/>
            <person name="Groth M."/>
            <person name="Westermann M."/>
            <person name="Marz M."/>
            <person name="Spaller T."/>
            <person name="Winckler T."/>
            <person name="Schaap P."/>
            <person name="Glockner G."/>
        </authorList>
    </citation>
    <scope>NUCLEOTIDE SEQUENCE [LARGE SCALE GENOMIC DNA]</scope>
    <source>
        <strain evidence="5 6">Jena</strain>
    </source>
</reference>